<keyword evidence="4" id="KW-0175">Coiled coil</keyword>
<dbReference type="PANTHER" id="PTHR45625:SF6">
    <property type="entry name" value="SPLICEOSOME-ASSOCIATED PROTEIN CWC27 HOMOLOG"/>
    <property type="match status" value="1"/>
</dbReference>
<evidence type="ECO:0000256" key="5">
    <source>
        <dbReference type="SAM" id="MobiDB-lite"/>
    </source>
</evidence>
<evidence type="ECO:0000256" key="3">
    <source>
        <dbReference type="ARBA" id="ARBA00023242"/>
    </source>
</evidence>
<dbReference type="InParanoid" id="A0A200Q1X6"/>
<dbReference type="FunFam" id="2.40.100.10:FF:000007">
    <property type="entry name" value="Peptidyl-prolyl cis-trans isomerase CWC27 homolog"/>
    <property type="match status" value="1"/>
</dbReference>
<dbReference type="OrthoDB" id="442970at2759"/>
<organism evidence="7 8">
    <name type="scientific">Macleaya cordata</name>
    <name type="common">Five-seeded plume-poppy</name>
    <name type="synonym">Bocconia cordata</name>
    <dbReference type="NCBI Taxonomy" id="56857"/>
    <lineage>
        <taxon>Eukaryota</taxon>
        <taxon>Viridiplantae</taxon>
        <taxon>Streptophyta</taxon>
        <taxon>Embryophyta</taxon>
        <taxon>Tracheophyta</taxon>
        <taxon>Spermatophyta</taxon>
        <taxon>Magnoliopsida</taxon>
        <taxon>Ranunculales</taxon>
        <taxon>Papaveraceae</taxon>
        <taxon>Papaveroideae</taxon>
        <taxon>Macleaya</taxon>
    </lineage>
</organism>
<evidence type="ECO:0000256" key="1">
    <source>
        <dbReference type="ARBA" id="ARBA00004123"/>
    </source>
</evidence>
<dbReference type="GO" id="GO:0003755">
    <property type="term" value="F:peptidyl-prolyl cis-trans isomerase activity"/>
    <property type="evidence" value="ECO:0007669"/>
    <property type="project" value="InterPro"/>
</dbReference>
<feature type="compositionally biased region" description="Basic and acidic residues" evidence="5">
    <location>
        <begin position="270"/>
        <end position="282"/>
    </location>
</feature>
<proteinExistence type="predicted"/>
<dbReference type="PROSITE" id="PS00170">
    <property type="entry name" value="CSA_PPIASE_1"/>
    <property type="match status" value="1"/>
</dbReference>
<dbReference type="PANTHER" id="PTHR45625">
    <property type="entry name" value="PEPTIDYL-PROLYL CIS-TRANS ISOMERASE-RELATED"/>
    <property type="match status" value="1"/>
</dbReference>
<protein>
    <submittedName>
        <fullName evidence="7">Cyclophilin-like peptidyl-prolyl cis-trans isomerase domain</fullName>
    </submittedName>
</protein>
<dbReference type="PRINTS" id="PR00153">
    <property type="entry name" value="CSAPPISMRASE"/>
</dbReference>
<evidence type="ECO:0000256" key="2">
    <source>
        <dbReference type="ARBA" id="ARBA00023186"/>
    </source>
</evidence>
<feature type="region of interest" description="Disordered" evidence="5">
    <location>
        <begin position="541"/>
        <end position="567"/>
    </location>
</feature>
<feature type="compositionally biased region" description="Basic and acidic residues" evidence="5">
    <location>
        <begin position="323"/>
        <end position="335"/>
    </location>
</feature>
<keyword evidence="3" id="KW-0539">Nucleus</keyword>
<evidence type="ECO:0000256" key="4">
    <source>
        <dbReference type="SAM" id="Coils"/>
    </source>
</evidence>
<dbReference type="FunCoup" id="A0A200Q1X6">
    <property type="interactions" value="2865"/>
</dbReference>
<dbReference type="PROSITE" id="PS50072">
    <property type="entry name" value="CSA_PPIASE_2"/>
    <property type="match status" value="1"/>
</dbReference>
<dbReference type="InterPro" id="IPR029000">
    <property type="entry name" value="Cyclophilin-like_dom_sf"/>
</dbReference>
<evidence type="ECO:0000313" key="8">
    <source>
        <dbReference type="Proteomes" id="UP000195402"/>
    </source>
</evidence>
<dbReference type="CDD" id="cd01925">
    <property type="entry name" value="cyclophilin_CeCYP16-like"/>
    <property type="match status" value="1"/>
</dbReference>
<feature type="coiled-coil region" evidence="4">
    <location>
        <begin position="208"/>
        <end position="235"/>
    </location>
</feature>
<comment type="caution">
    <text evidence="7">The sequence shown here is derived from an EMBL/GenBank/DDBJ whole genome shotgun (WGS) entry which is preliminary data.</text>
</comment>
<keyword evidence="7" id="KW-0413">Isomerase</keyword>
<evidence type="ECO:0000259" key="6">
    <source>
        <dbReference type="PROSITE" id="PS50072"/>
    </source>
</evidence>
<dbReference type="Pfam" id="PF00160">
    <property type="entry name" value="Pro_isomerase"/>
    <property type="match status" value="1"/>
</dbReference>
<feature type="compositionally biased region" description="Polar residues" evidence="5">
    <location>
        <begin position="552"/>
        <end position="567"/>
    </location>
</feature>
<dbReference type="EMBL" id="MVGT01003301">
    <property type="protein sequence ID" value="OVA04470.1"/>
    <property type="molecule type" value="Genomic_DNA"/>
</dbReference>
<dbReference type="InterPro" id="IPR020892">
    <property type="entry name" value="Cyclophilin-type_PPIase_CS"/>
</dbReference>
<dbReference type="Gene3D" id="2.40.100.10">
    <property type="entry name" value="Cyclophilin-like"/>
    <property type="match status" value="1"/>
</dbReference>
<sequence length="589" mass="66151">MSSIYVSEPPTKGKVILNTSYGPIDIELWPKEAPKATRNFVQLCLEGYYENTIFHRIIKSFLVQGGDPTGTGTGGESIYGKPFADEFHSRLRFKHRGLVACANAGTPNSNGSQFFITLDRCDWIDKKNTIFGKVTGESLYNLLNIGQVETDKSDRPLDPAPKILSVEVLWNPFDDIIPRQAPGRSLSRPTTDTESKDQKKKAVKKLNLLSFGEEAEQEEKELAAVKEKIKSSHDVLNDPRLLKDEIPKKELSSSEAKRSRDLQLSVREALTSKKEELPKASEMDLSSSHDLSDEDEAQFDARMRLQILKKRKDLGDLPSKQKLRNESSSLKERRMSPPRANSEDDDDKPKVEKLSLKKKGIGSEARAERMAKADSDLQLLGRAEQIRQLQKQKKRRTQGRQEEVMARLEKFKKSIATKPIQPSGEYGGDNDEDLSGWKTNLLKFKPETAAKASFISLSFQDDPDQYVVLDPLLEKGKEKFNKMQAKMKLVGILIFILLSLPYTQPTQMESEKSSWMNRTGPAINGGSYSLENRVCHVQISNNMNPNREPISTGRQVTGTNTSCPSTDPSVDLCCTCEKWNLVDHSTGPN</sequence>
<dbReference type="STRING" id="56857.A0A200Q1X6"/>
<dbReference type="GO" id="GO:0071013">
    <property type="term" value="C:catalytic step 2 spliceosome"/>
    <property type="evidence" value="ECO:0007669"/>
    <property type="project" value="TreeGrafter"/>
</dbReference>
<feature type="region of interest" description="Disordered" evidence="5">
    <location>
        <begin position="180"/>
        <end position="201"/>
    </location>
</feature>
<comment type="subcellular location">
    <subcellularLocation>
        <location evidence="1">Nucleus</location>
    </subcellularLocation>
</comment>
<dbReference type="InterPro" id="IPR044666">
    <property type="entry name" value="Cyclophilin_A-like"/>
</dbReference>
<name>A0A200Q1X6_MACCD</name>
<gene>
    <name evidence="7" type="ORF">BVC80_1717g36</name>
</gene>
<evidence type="ECO:0000313" key="7">
    <source>
        <dbReference type="EMBL" id="OVA04470.1"/>
    </source>
</evidence>
<feature type="domain" description="PPIase cyclophilin-type" evidence="6">
    <location>
        <begin position="18"/>
        <end position="159"/>
    </location>
</feature>
<dbReference type="AlphaFoldDB" id="A0A200Q1X6"/>
<dbReference type="SUPFAM" id="SSF50891">
    <property type="entry name" value="Cyclophilin-like"/>
    <property type="match status" value="1"/>
</dbReference>
<keyword evidence="8" id="KW-1185">Reference proteome</keyword>
<accession>A0A200Q1X6</accession>
<keyword evidence="2" id="KW-0143">Chaperone</keyword>
<dbReference type="InterPro" id="IPR002130">
    <property type="entry name" value="Cyclophilin-type_PPIase_dom"/>
</dbReference>
<dbReference type="GO" id="GO:0006457">
    <property type="term" value="P:protein folding"/>
    <property type="evidence" value="ECO:0007669"/>
    <property type="project" value="InterPro"/>
</dbReference>
<reference evidence="7 8" key="1">
    <citation type="journal article" date="2017" name="Mol. Plant">
        <title>The Genome of Medicinal Plant Macleaya cordata Provides New Insights into Benzylisoquinoline Alkaloids Metabolism.</title>
        <authorList>
            <person name="Liu X."/>
            <person name="Liu Y."/>
            <person name="Huang P."/>
            <person name="Ma Y."/>
            <person name="Qing Z."/>
            <person name="Tang Q."/>
            <person name="Cao H."/>
            <person name="Cheng P."/>
            <person name="Zheng Y."/>
            <person name="Yuan Z."/>
            <person name="Zhou Y."/>
            <person name="Liu J."/>
            <person name="Tang Z."/>
            <person name="Zhuo Y."/>
            <person name="Zhang Y."/>
            <person name="Yu L."/>
            <person name="Huang J."/>
            <person name="Yang P."/>
            <person name="Peng Q."/>
            <person name="Zhang J."/>
            <person name="Jiang W."/>
            <person name="Zhang Z."/>
            <person name="Lin K."/>
            <person name="Ro D.K."/>
            <person name="Chen X."/>
            <person name="Xiong X."/>
            <person name="Shang Y."/>
            <person name="Huang S."/>
            <person name="Zeng J."/>
        </authorList>
    </citation>
    <scope>NUCLEOTIDE SEQUENCE [LARGE SCALE GENOMIC DNA]</scope>
    <source>
        <strain evidence="8">cv. BLH2017</strain>
        <tissue evidence="7">Root</tissue>
    </source>
</reference>
<dbReference type="Proteomes" id="UP000195402">
    <property type="component" value="Unassembled WGS sequence"/>
</dbReference>
<dbReference type="OMA" id="CANSGSP"/>
<feature type="region of interest" description="Disordered" evidence="5">
    <location>
        <begin position="270"/>
        <end position="296"/>
    </location>
</feature>
<feature type="region of interest" description="Disordered" evidence="5">
    <location>
        <begin position="312"/>
        <end position="373"/>
    </location>
</feature>